<gene>
    <name evidence="1" type="ORF">Taro_020222</name>
</gene>
<reference evidence="1" key="1">
    <citation type="submission" date="2017-07" db="EMBL/GenBank/DDBJ databases">
        <title>Taro Niue Genome Assembly and Annotation.</title>
        <authorList>
            <person name="Atibalentja N."/>
            <person name="Keating K."/>
            <person name="Fields C.J."/>
        </authorList>
    </citation>
    <scope>NUCLEOTIDE SEQUENCE</scope>
    <source>
        <strain evidence="1">Niue_2</strain>
        <tissue evidence="1">Leaf</tissue>
    </source>
</reference>
<comment type="caution">
    <text evidence="1">The sequence shown here is derived from an EMBL/GenBank/DDBJ whole genome shotgun (WGS) entry which is preliminary data.</text>
</comment>
<accession>A0A843UVP8</accession>
<evidence type="ECO:0000313" key="2">
    <source>
        <dbReference type="Proteomes" id="UP000652761"/>
    </source>
</evidence>
<dbReference type="EMBL" id="NMUH01000995">
    <property type="protein sequence ID" value="MQL87675.1"/>
    <property type="molecule type" value="Genomic_DNA"/>
</dbReference>
<proteinExistence type="predicted"/>
<sequence length="219" mass="23557">MAFVAFPSRRPRRSLTDVTGVLCVSTALAVSGGRAEEGVAPSVQGSRSCRAVRGGDVSTYEKAPTGDKAYVAFSVQRQVVLPPLPFSLYCTHGTCASSLVRSHTSRSPGARHLRACPVREVVTVTWDPRPREPVEGVLRATSVLELATNWADSGAEGKTVESPLSMFTSRVVVTTSSRTEFPTESTFRTELALASLLHFLFVGESSQQRQGARRAEETG</sequence>
<evidence type="ECO:0000313" key="1">
    <source>
        <dbReference type="EMBL" id="MQL87675.1"/>
    </source>
</evidence>
<name>A0A843UVP8_COLES</name>
<protein>
    <submittedName>
        <fullName evidence="1">Uncharacterized protein</fullName>
    </submittedName>
</protein>
<organism evidence="1 2">
    <name type="scientific">Colocasia esculenta</name>
    <name type="common">Wild taro</name>
    <name type="synonym">Arum esculentum</name>
    <dbReference type="NCBI Taxonomy" id="4460"/>
    <lineage>
        <taxon>Eukaryota</taxon>
        <taxon>Viridiplantae</taxon>
        <taxon>Streptophyta</taxon>
        <taxon>Embryophyta</taxon>
        <taxon>Tracheophyta</taxon>
        <taxon>Spermatophyta</taxon>
        <taxon>Magnoliopsida</taxon>
        <taxon>Liliopsida</taxon>
        <taxon>Araceae</taxon>
        <taxon>Aroideae</taxon>
        <taxon>Colocasieae</taxon>
        <taxon>Colocasia</taxon>
    </lineage>
</organism>
<keyword evidence="2" id="KW-1185">Reference proteome</keyword>
<dbReference type="AlphaFoldDB" id="A0A843UVP8"/>
<dbReference type="Proteomes" id="UP000652761">
    <property type="component" value="Unassembled WGS sequence"/>
</dbReference>